<proteinExistence type="predicted"/>
<protein>
    <submittedName>
        <fullName evidence="1">Uncharacterized protein</fullName>
    </submittedName>
</protein>
<gene>
    <name evidence="1" type="ORF">Agub_g11313</name>
</gene>
<organism evidence="1 2">
    <name type="scientific">Astrephomene gubernaculifera</name>
    <dbReference type="NCBI Taxonomy" id="47775"/>
    <lineage>
        <taxon>Eukaryota</taxon>
        <taxon>Viridiplantae</taxon>
        <taxon>Chlorophyta</taxon>
        <taxon>core chlorophytes</taxon>
        <taxon>Chlorophyceae</taxon>
        <taxon>CS clade</taxon>
        <taxon>Chlamydomonadales</taxon>
        <taxon>Astrephomenaceae</taxon>
        <taxon>Astrephomene</taxon>
    </lineage>
</organism>
<accession>A0AAD3E0S5</accession>
<comment type="caution">
    <text evidence="1">The sequence shown here is derived from an EMBL/GenBank/DDBJ whole genome shotgun (WGS) entry which is preliminary data.</text>
</comment>
<evidence type="ECO:0000313" key="1">
    <source>
        <dbReference type="EMBL" id="GFR49291.1"/>
    </source>
</evidence>
<keyword evidence="2" id="KW-1185">Reference proteome</keyword>
<sequence length="126" mass="13548">MKRAYVTKTTGVDLAPATGFWGYSLLSPFAMFPEMAWTAAVVEPAAPAAAAPVKRHQKASAVGAARPAATVHTHYHVHGMLSQNYPMTTQPQQKDHLGFLLGHLLGQVAKLLACVHPQLSRPALNR</sequence>
<dbReference type="AlphaFoldDB" id="A0AAD3E0S5"/>
<reference evidence="1 2" key="1">
    <citation type="journal article" date="2021" name="Sci. Rep.">
        <title>Genome sequencing of the multicellular alga Astrephomene provides insights into convergent evolution of germ-soma differentiation.</title>
        <authorList>
            <person name="Yamashita S."/>
            <person name="Yamamoto K."/>
            <person name="Matsuzaki R."/>
            <person name="Suzuki S."/>
            <person name="Yamaguchi H."/>
            <person name="Hirooka S."/>
            <person name="Minakuchi Y."/>
            <person name="Miyagishima S."/>
            <person name="Kawachi M."/>
            <person name="Toyoda A."/>
            <person name="Nozaki H."/>
        </authorList>
    </citation>
    <scope>NUCLEOTIDE SEQUENCE [LARGE SCALE GENOMIC DNA]</scope>
    <source>
        <strain evidence="1 2">NIES-4017</strain>
    </source>
</reference>
<evidence type="ECO:0000313" key="2">
    <source>
        <dbReference type="Proteomes" id="UP001054857"/>
    </source>
</evidence>
<name>A0AAD3E0S5_9CHLO</name>
<dbReference type="EMBL" id="BMAR01000029">
    <property type="protein sequence ID" value="GFR49291.1"/>
    <property type="molecule type" value="Genomic_DNA"/>
</dbReference>
<dbReference type="Proteomes" id="UP001054857">
    <property type="component" value="Unassembled WGS sequence"/>
</dbReference>